<evidence type="ECO:0000313" key="2">
    <source>
        <dbReference type="EMBL" id="CCB45439.1"/>
    </source>
</evidence>
<dbReference type="Proteomes" id="UP000009183">
    <property type="component" value="Chromosome 18"/>
</dbReference>
<evidence type="ECO:0000256" key="1">
    <source>
        <dbReference type="SAM" id="MobiDB-lite"/>
    </source>
</evidence>
<dbReference type="OrthoDB" id="1747351at2759"/>
<dbReference type="AlphaFoldDB" id="F6H0G7"/>
<organism evidence="2 3">
    <name type="scientific">Vitis vinifera</name>
    <name type="common">Grape</name>
    <dbReference type="NCBI Taxonomy" id="29760"/>
    <lineage>
        <taxon>Eukaryota</taxon>
        <taxon>Viridiplantae</taxon>
        <taxon>Streptophyta</taxon>
        <taxon>Embryophyta</taxon>
        <taxon>Tracheophyta</taxon>
        <taxon>Spermatophyta</taxon>
        <taxon>Magnoliopsida</taxon>
        <taxon>eudicotyledons</taxon>
        <taxon>Gunneridae</taxon>
        <taxon>Pentapetalae</taxon>
        <taxon>rosids</taxon>
        <taxon>Vitales</taxon>
        <taxon>Vitaceae</taxon>
        <taxon>Viteae</taxon>
        <taxon>Vitis</taxon>
    </lineage>
</organism>
<dbReference type="ExpressionAtlas" id="F6H0G7">
    <property type="expression patterns" value="baseline and differential"/>
</dbReference>
<accession>F6H0G7</accession>
<feature type="region of interest" description="Disordered" evidence="1">
    <location>
        <begin position="1"/>
        <end position="25"/>
    </location>
</feature>
<evidence type="ECO:0000313" key="3">
    <source>
        <dbReference type="Proteomes" id="UP000009183"/>
    </source>
</evidence>
<feature type="compositionally biased region" description="Basic and acidic residues" evidence="1">
    <location>
        <begin position="72"/>
        <end position="85"/>
    </location>
</feature>
<dbReference type="InParanoid" id="F6H0G7"/>
<sequence length="85" mass="9309">MEARQKPGEEMATKPPTFKPKNTGSLIPKKRKLVQTMVLEYVVDSIATLLPNCCGEHRPIKGGGGAEPPKPTADKNEKKIFPLQP</sequence>
<reference evidence="3" key="1">
    <citation type="journal article" date="2007" name="Nature">
        <title>The grapevine genome sequence suggests ancestral hexaploidization in major angiosperm phyla.</title>
        <authorList>
            <consortium name="The French-Italian Public Consortium for Grapevine Genome Characterization."/>
            <person name="Jaillon O."/>
            <person name="Aury J.-M."/>
            <person name="Noel B."/>
            <person name="Policriti A."/>
            <person name="Clepet C."/>
            <person name="Casagrande A."/>
            <person name="Choisne N."/>
            <person name="Aubourg S."/>
            <person name="Vitulo N."/>
            <person name="Jubin C."/>
            <person name="Vezzi A."/>
            <person name="Legeai F."/>
            <person name="Hugueney P."/>
            <person name="Dasilva C."/>
            <person name="Horner D."/>
            <person name="Mica E."/>
            <person name="Jublot D."/>
            <person name="Poulain J."/>
            <person name="Bruyere C."/>
            <person name="Billault A."/>
            <person name="Segurens B."/>
            <person name="Gouyvenoux M."/>
            <person name="Ugarte E."/>
            <person name="Cattonaro F."/>
            <person name="Anthouard V."/>
            <person name="Vico V."/>
            <person name="Del Fabbro C."/>
            <person name="Alaux M."/>
            <person name="Di Gaspero G."/>
            <person name="Dumas V."/>
            <person name="Felice N."/>
            <person name="Paillard S."/>
            <person name="Juman I."/>
            <person name="Moroldo M."/>
            <person name="Scalabrin S."/>
            <person name="Canaguier A."/>
            <person name="Le Clainche I."/>
            <person name="Malacrida G."/>
            <person name="Durand E."/>
            <person name="Pesole G."/>
            <person name="Laucou V."/>
            <person name="Chatelet P."/>
            <person name="Merdinoglu D."/>
            <person name="Delledonne M."/>
            <person name="Pezzotti M."/>
            <person name="Lecharny A."/>
            <person name="Scarpelli C."/>
            <person name="Artiguenave F."/>
            <person name="Pe M.E."/>
            <person name="Valle G."/>
            <person name="Morgante M."/>
            <person name="Caboche M."/>
            <person name="Adam-Blondon A.-F."/>
            <person name="Weissenbach J."/>
            <person name="Quetier F."/>
            <person name="Wincker P."/>
        </authorList>
    </citation>
    <scope>NUCLEOTIDE SEQUENCE [LARGE SCALE GENOMIC DNA]</scope>
    <source>
        <strain evidence="3">cv. Pinot noir / PN40024</strain>
    </source>
</reference>
<dbReference type="HOGENOM" id="CLU_2517197_0_0_1"/>
<protein>
    <submittedName>
        <fullName evidence="2">Uncharacterized protein</fullName>
    </submittedName>
</protein>
<gene>
    <name evidence="2" type="ordered locus">VIT_18s0001g01510</name>
</gene>
<dbReference type="EMBL" id="FN595227">
    <property type="protein sequence ID" value="CCB45439.1"/>
    <property type="molecule type" value="Genomic_DNA"/>
</dbReference>
<dbReference type="PaxDb" id="29760-VIT_18s0001g01510.t01"/>
<feature type="region of interest" description="Disordered" evidence="1">
    <location>
        <begin position="56"/>
        <end position="85"/>
    </location>
</feature>
<feature type="compositionally biased region" description="Basic and acidic residues" evidence="1">
    <location>
        <begin position="1"/>
        <end position="12"/>
    </location>
</feature>
<keyword evidence="3" id="KW-1185">Reference proteome</keyword>
<name>F6H0G7_VITVI</name>
<proteinExistence type="predicted"/>